<dbReference type="Proteomes" id="UP000219338">
    <property type="component" value="Unassembled WGS sequence"/>
</dbReference>
<keyword evidence="2" id="KW-1185">Reference proteome</keyword>
<accession>A0A284QNR4</accession>
<proteinExistence type="predicted"/>
<organism evidence="1 2">
    <name type="scientific">Armillaria ostoyae</name>
    <name type="common">Armillaria root rot fungus</name>
    <dbReference type="NCBI Taxonomy" id="47428"/>
    <lineage>
        <taxon>Eukaryota</taxon>
        <taxon>Fungi</taxon>
        <taxon>Dikarya</taxon>
        <taxon>Basidiomycota</taxon>
        <taxon>Agaricomycotina</taxon>
        <taxon>Agaricomycetes</taxon>
        <taxon>Agaricomycetidae</taxon>
        <taxon>Agaricales</taxon>
        <taxon>Marasmiineae</taxon>
        <taxon>Physalacriaceae</taxon>
        <taxon>Armillaria</taxon>
    </lineage>
</organism>
<sequence>MELVDLDTDLQRLLWTSILLVLAENLTPLLELQNYINSRLRKNPVGYVLGCIEKYVLPHLDGWIGREEAFGDQSKLGCSTTTLLGNTDGGTPLPVILPRVFASMSAFQCRYEFRQATVPDVTTGGSEKVTGFFLLCSRFLFSLRIRILDFNLSSRIRPATKAAMNWYLSRVHVSLDEYIWPCSTGAPSPALHYPSAGTPRRYIDPVDWTTSALLEVSAQFRDRPWMLLKPDFSYGPLYAAWGTVPPDTAEVYTARSPALAAILTKLKAEIVPVLHEEIRSIRLLRMC</sequence>
<evidence type="ECO:0000313" key="1">
    <source>
        <dbReference type="EMBL" id="SJK98086.1"/>
    </source>
</evidence>
<gene>
    <name evidence="1" type="ORF">ARMOST_01343</name>
</gene>
<dbReference type="EMBL" id="FUEG01000001">
    <property type="protein sequence ID" value="SJK98086.1"/>
    <property type="molecule type" value="Genomic_DNA"/>
</dbReference>
<evidence type="ECO:0000313" key="2">
    <source>
        <dbReference type="Proteomes" id="UP000219338"/>
    </source>
</evidence>
<dbReference type="AlphaFoldDB" id="A0A284QNR4"/>
<name>A0A284QNR4_ARMOS</name>
<protein>
    <submittedName>
        <fullName evidence="1">Uncharacterized protein</fullName>
    </submittedName>
</protein>
<reference evidence="2" key="1">
    <citation type="journal article" date="2017" name="Nat. Ecol. Evol.">
        <title>Genome expansion and lineage-specific genetic innovations in the forest pathogenic fungi Armillaria.</title>
        <authorList>
            <person name="Sipos G."/>
            <person name="Prasanna A.N."/>
            <person name="Walter M.C."/>
            <person name="O'Connor E."/>
            <person name="Balint B."/>
            <person name="Krizsan K."/>
            <person name="Kiss B."/>
            <person name="Hess J."/>
            <person name="Varga T."/>
            <person name="Slot J."/>
            <person name="Riley R."/>
            <person name="Boka B."/>
            <person name="Rigling D."/>
            <person name="Barry K."/>
            <person name="Lee J."/>
            <person name="Mihaltcheva S."/>
            <person name="LaButti K."/>
            <person name="Lipzen A."/>
            <person name="Waldron R."/>
            <person name="Moloney N.M."/>
            <person name="Sperisen C."/>
            <person name="Kredics L."/>
            <person name="Vagvoelgyi C."/>
            <person name="Patrignani A."/>
            <person name="Fitzpatrick D."/>
            <person name="Nagy I."/>
            <person name="Doyle S."/>
            <person name="Anderson J.B."/>
            <person name="Grigoriev I.V."/>
            <person name="Gueldener U."/>
            <person name="Muensterkoetter M."/>
            <person name="Nagy L.G."/>
        </authorList>
    </citation>
    <scope>NUCLEOTIDE SEQUENCE [LARGE SCALE GENOMIC DNA]</scope>
    <source>
        <strain evidence="2">C18/9</strain>
    </source>
</reference>